<dbReference type="SUPFAM" id="SSF56219">
    <property type="entry name" value="DNase I-like"/>
    <property type="match status" value="1"/>
</dbReference>
<gene>
    <name evidence="3" type="ORF">B4U79_18139</name>
</gene>
<keyword evidence="2" id="KW-0472">Membrane</keyword>
<dbReference type="STRING" id="1965070.A0A3S3PVR5"/>
<dbReference type="OrthoDB" id="387657at2759"/>
<evidence type="ECO:0000256" key="2">
    <source>
        <dbReference type="SAM" id="Phobius"/>
    </source>
</evidence>
<proteinExistence type="predicted"/>
<protein>
    <submittedName>
        <fullName evidence="3">Neutral sphingomyelinase-like protein</fullName>
    </submittedName>
</protein>
<evidence type="ECO:0000256" key="1">
    <source>
        <dbReference type="SAM" id="MobiDB-lite"/>
    </source>
</evidence>
<reference evidence="3 4" key="1">
    <citation type="journal article" date="2018" name="Gigascience">
        <title>Genomes of trombidid mites reveal novel predicted allergens and laterally-transferred genes associated with secondary metabolism.</title>
        <authorList>
            <person name="Dong X."/>
            <person name="Chaisiri K."/>
            <person name="Xia D."/>
            <person name="Armstrong S.D."/>
            <person name="Fang Y."/>
            <person name="Donnelly M.J."/>
            <person name="Kadowaki T."/>
            <person name="McGarry J.W."/>
            <person name="Darby A.C."/>
            <person name="Makepeace B.L."/>
        </authorList>
    </citation>
    <scope>NUCLEOTIDE SEQUENCE [LARGE SCALE GENOMIC DNA]</scope>
    <source>
        <strain evidence="3">UoL-WK</strain>
    </source>
</reference>
<keyword evidence="4" id="KW-1185">Reference proteome</keyword>
<keyword evidence="2" id="KW-0812">Transmembrane</keyword>
<evidence type="ECO:0000313" key="3">
    <source>
        <dbReference type="EMBL" id="RWS09007.1"/>
    </source>
</evidence>
<comment type="caution">
    <text evidence="3">The sequence shown here is derived from an EMBL/GenBank/DDBJ whole genome shotgun (WGS) entry which is preliminary data.</text>
</comment>
<keyword evidence="2" id="KW-1133">Transmembrane helix</keyword>
<name>A0A3S3PVR5_9ACAR</name>
<evidence type="ECO:0000313" key="4">
    <source>
        <dbReference type="Proteomes" id="UP000285301"/>
    </source>
</evidence>
<organism evidence="3 4">
    <name type="scientific">Dinothrombium tinctorium</name>
    <dbReference type="NCBI Taxonomy" id="1965070"/>
    <lineage>
        <taxon>Eukaryota</taxon>
        <taxon>Metazoa</taxon>
        <taxon>Ecdysozoa</taxon>
        <taxon>Arthropoda</taxon>
        <taxon>Chelicerata</taxon>
        <taxon>Arachnida</taxon>
        <taxon>Acari</taxon>
        <taxon>Acariformes</taxon>
        <taxon>Trombidiformes</taxon>
        <taxon>Prostigmata</taxon>
        <taxon>Anystina</taxon>
        <taxon>Parasitengona</taxon>
        <taxon>Trombidioidea</taxon>
        <taxon>Trombidiidae</taxon>
        <taxon>Dinothrombium</taxon>
    </lineage>
</organism>
<feature type="transmembrane region" description="Helical" evidence="2">
    <location>
        <begin position="341"/>
        <end position="365"/>
    </location>
</feature>
<accession>A0A3S3PVR5</accession>
<dbReference type="EMBL" id="NCKU01002693">
    <property type="protein sequence ID" value="RWS09007.1"/>
    <property type="molecule type" value="Genomic_DNA"/>
</dbReference>
<feature type="region of interest" description="Disordered" evidence="1">
    <location>
        <begin position="295"/>
        <end position="316"/>
    </location>
</feature>
<dbReference type="AlphaFoldDB" id="A0A3S3PVR5"/>
<sequence>MVPHFVRGTMHAQYASNEQLDAQYSIHRICQAYQLGKFINLIGHSFTGNSNRDLLILAGDLNTDSNELPYRILVSMTNLTDSYGQYVNQGICDLDYDMNHKISAKYYIEDADLITCGHHRKDESGKRIDYIMYKLIQQHCDDISDSVKEHFCCLSDRVECHGKDVDAGLSFSDHQPVAIHCVDVENSKFTSGVGDGNDSKQRTLNELNEKSDSVAFRVCQVAESSESLACENVGNTLSESVVKVNATENLTITRSRIKRHSNVSLEIVENGRKAVGAIPPELKKTALSIVSKLYPKSDKSNGKEKKRPNSSHRENPYLRRAHQLLESYLAANMKSKRQSRIFFAFMMLILSWFVLLVAGLFSFIIMEIIYRFEQNAITGVFEDIDYMIDYTEYN</sequence>
<dbReference type="InterPro" id="IPR036691">
    <property type="entry name" value="Endo/exonu/phosph_ase_sf"/>
</dbReference>
<dbReference type="Gene3D" id="3.60.10.10">
    <property type="entry name" value="Endonuclease/exonuclease/phosphatase"/>
    <property type="match status" value="1"/>
</dbReference>
<dbReference type="Proteomes" id="UP000285301">
    <property type="component" value="Unassembled WGS sequence"/>
</dbReference>